<dbReference type="PANTHER" id="PTHR34977">
    <property type="entry name" value="UPF0337 PROTEIN YJBJ"/>
    <property type="match status" value="1"/>
</dbReference>
<dbReference type="InterPro" id="IPR050423">
    <property type="entry name" value="UPF0337_stress_rsp"/>
</dbReference>
<dbReference type="Gene3D" id="1.10.1470.10">
    <property type="entry name" value="YjbJ"/>
    <property type="match status" value="1"/>
</dbReference>
<dbReference type="SUPFAM" id="SSF69047">
    <property type="entry name" value="Hypothetical protein YjbJ"/>
    <property type="match status" value="1"/>
</dbReference>
<keyword evidence="4" id="KW-1185">Reference proteome</keyword>
<dbReference type="InterPro" id="IPR036629">
    <property type="entry name" value="YjbJ_sf"/>
</dbReference>
<name>A0A7V7PKB9_9HYPH</name>
<organism evidence="3 4">
    <name type="scientific">Plantimonas leprariae</name>
    <dbReference type="NCBI Taxonomy" id="2615207"/>
    <lineage>
        <taxon>Bacteria</taxon>
        <taxon>Pseudomonadati</taxon>
        <taxon>Pseudomonadota</taxon>
        <taxon>Alphaproteobacteria</taxon>
        <taxon>Hyphomicrobiales</taxon>
        <taxon>Aurantimonadaceae</taxon>
        <taxon>Plantimonas</taxon>
    </lineage>
</organism>
<evidence type="ECO:0000256" key="1">
    <source>
        <dbReference type="ARBA" id="ARBA00009129"/>
    </source>
</evidence>
<gene>
    <name evidence="3" type="ORF">F6X38_21810</name>
</gene>
<accession>A0A7V7PKB9</accession>
<sequence length="60" mass="6080">MDKNRIEGAGKQAAGSIKEAVGKITGNRATEAEGAAEKAAGKVQSGVGRAKDGVRSVLKR</sequence>
<dbReference type="Proteomes" id="UP000432089">
    <property type="component" value="Unassembled WGS sequence"/>
</dbReference>
<dbReference type="InterPro" id="IPR008462">
    <property type="entry name" value="CsbD"/>
</dbReference>
<evidence type="ECO:0000313" key="3">
    <source>
        <dbReference type="EMBL" id="KAB0676184.1"/>
    </source>
</evidence>
<reference evidence="3 4" key="1">
    <citation type="submission" date="2019-09" db="EMBL/GenBank/DDBJ databases">
        <title>YIM 132180 draft genome.</title>
        <authorList>
            <person name="Zhang K."/>
        </authorList>
    </citation>
    <scope>NUCLEOTIDE SEQUENCE [LARGE SCALE GENOMIC DNA]</scope>
    <source>
        <strain evidence="3 4">YIM 132180</strain>
    </source>
</reference>
<comment type="similarity">
    <text evidence="1">Belongs to the UPF0337 (CsbD) family.</text>
</comment>
<comment type="caution">
    <text evidence="3">The sequence shown here is derived from an EMBL/GenBank/DDBJ whole genome shotgun (WGS) entry which is preliminary data.</text>
</comment>
<proteinExistence type="inferred from homology"/>
<dbReference type="Pfam" id="PF05532">
    <property type="entry name" value="CsbD"/>
    <property type="match status" value="1"/>
</dbReference>
<protein>
    <submittedName>
        <fullName evidence="3">CsbD family protein</fullName>
    </submittedName>
</protein>
<feature type="domain" description="CsbD-like" evidence="2">
    <location>
        <begin position="4"/>
        <end position="55"/>
    </location>
</feature>
<evidence type="ECO:0000313" key="4">
    <source>
        <dbReference type="Proteomes" id="UP000432089"/>
    </source>
</evidence>
<dbReference type="RefSeq" id="WP_150973594.1">
    <property type="nucleotide sequence ID" value="NZ_VZDO01000025.1"/>
</dbReference>
<dbReference type="EMBL" id="VZDO01000025">
    <property type="protein sequence ID" value="KAB0676184.1"/>
    <property type="molecule type" value="Genomic_DNA"/>
</dbReference>
<dbReference type="AlphaFoldDB" id="A0A7V7PKB9"/>
<dbReference type="PANTHER" id="PTHR34977:SF1">
    <property type="entry name" value="UPF0337 PROTEIN YJBJ"/>
    <property type="match status" value="1"/>
</dbReference>
<evidence type="ECO:0000259" key="2">
    <source>
        <dbReference type="Pfam" id="PF05532"/>
    </source>
</evidence>